<keyword evidence="2" id="KW-1185">Reference proteome</keyword>
<reference evidence="1" key="1">
    <citation type="journal article" date="2022" name="Arch. Microbiol.">
        <title>Microbulbifer okhotskensis sp. nov., isolated from a deep bottom sediment of the Okhotsk Sea.</title>
        <authorList>
            <person name="Romanenko L."/>
            <person name="Kurilenko V."/>
            <person name="Otstavnykh N."/>
            <person name="Velansky P."/>
            <person name="Isaeva M."/>
            <person name="Mikhailov V."/>
        </authorList>
    </citation>
    <scope>NUCLEOTIDE SEQUENCE</scope>
    <source>
        <strain evidence="1">OS29</strain>
    </source>
</reference>
<sequence>MASAHAISTLNHSQPALQPAHVQQLRELQYLNLARQHILEWPDSPVKNAALSALCGEEGAVLDGLTYAAERMAARQSTEH</sequence>
<name>A0A9X2EQ67_9GAMM</name>
<protein>
    <submittedName>
        <fullName evidence="1">Uncharacterized protein</fullName>
    </submittedName>
</protein>
<comment type="caution">
    <text evidence="1">The sequence shown here is derived from an EMBL/GenBank/DDBJ whole genome shotgun (WGS) entry which is preliminary data.</text>
</comment>
<organism evidence="1 2">
    <name type="scientific">Microbulbifer okhotskensis</name>
    <dbReference type="NCBI Taxonomy" id="2926617"/>
    <lineage>
        <taxon>Bacteria</taxon>
        <taxon>Pseudomonadati</taxon>
        <taxon>Pseudomonadota</taxon>
        <taxon>Gammaproteobacteria</taxon>
        <taxon>Cellvibrionales</taxon>
        <taxon>Microbulbiferaceae</taxon>
        <taxon>Microbulbifer</taxon>
    </lineage>
</organism>
<dbReference type="AlphaFoldDB" id="A0A9X2EQ67"/>
<proteinExistence type="predicted"/>
<gene>
    <name evidence="1" type="ORF">MO867_18990</name>
</gene>
<dbReference type="EMBL" id="JALBWM010000133">
    <property type="protein sequence ID" value="MCO1336424.1"/>
    <property type="molecule type" value="Genomic_DNA"/>
</dbReference>
<dbReference type="RefSeq" id="WP_252472072.1">
    <property type="nucleotide sequence ID" value="NZ_JALBWM010000133.1"/>
</dbReference>
<evidence type="ECO:0000313" key="1">
    <source>
        <dbReference type="EMBL" id="MCO1336424.1"/>
    </source>
</evidence>
<accession>A0A9X2EQ67</accession>
<evidence type="ECO:0000313" key="2">
    <source>
        <dbReference type="Proteomes" id="UP001139028"/>
    </source>
</evidence>
<dbReference type="Proteomes" id="UP001139028">
    <property type="component" value="Unassembled WGS sequence"/>
</dbReference>